<evidence type="ECO:0000256" key="1">
    <source>
        <dbReference type="SAM" id="Coils"/>
    </source>
</evidence>
<dbReference type="NCBIfam" id="TIGR00229">
    <property type="entry name" value="sensory_box"/>
    <property type="match status" value="3"/>
</dbReference>
<dbReference type="AlphaFoldDB" id="A0A0F9HML6"/>
<protein>
    <recommendedName>
        <fullName evidence="5">PAS domain S-box protein</fullName>
    </recommendedName>
</protein>
<dbReference type="InterPro" id="IPR001610">
    <property type="entry name" value="PAC"/>
</dbReference>
<comment type="caution">
    <text evidence="4">The sequence shown here is derived from an EMBL/GenBank/DDBJ whole genome shotgun (WGS) entry which is preliminary data.</text>
</comment>
<keyword evidence="1" id="KW-0175">Coiled coil</keyword>
<evidence type="ECO:0000259" key="2">
    <source>
        <dbReference type="PROSITE" id="PS50112"/>
    </source>
</evidence>
<dbReference type="InterPro" id="IPR052155">
    <property type="entry name" value="Biofilm_reg_signaling"/>
</dbReference>
<feature type="non-terminal residue" evidence="4">
    <location>
        <position position="1015"/>
    </location>
</feature>
<feature type="coiled-coil region" evidence="1">
    <location>
        <begin position="735"/>
        <end position="762"/>
    </location>
</feature>
<dbReference type="SMART" id="SM00065">
    <property type="entry name" value="GAF"/>
    <property type="match status" value="1"/>
</dbReference>
<dbReference type="PANTHER" id="PTHR44757">
    <property type="entry name" value="DIGUANYLATE CYCLASE DGCP"/>
    <property type="match status" value="1"/>
</dbReference>
<dbReference type="Gene3D" id="3.30.450.20">
    <property type="entry name" value="PAS domain"/>
    <property type="match status" value="4"/>
</dbReference>
<dbReference type="SMART" id="SM00091">
    <property type="entry name" value="PAS"/>
    <property type="match status" value="4"/>
</dbReference>
<dbReference type="EMBL" id="LAZR01014660">
    <property type="protein sequence ID" value="KKM16506.1"/>
    <property type="molecule type" value="Genomic_DNA"/>
</dbReference>
<reference evidence="4" key="1">
    <citation type="journal article" date="2015" name="Nature">
        <title>Complex archaea that bridge the gap between prokaryotes and eukaryotes.</title>
        <authorList>
            <person name="Spang A."/>
            <person name="Saw J.H."/>
            <person name="Jorgensen S.L."/>
            <person name="Zaremba-Niedzwiedzka K."/>
            <person name="Martijn J."/>
            <person name="Lind A.E."/>
            <person name="van Eijk R."/>
            <person name="Schleper C."/>
            <person name="Guy L."/>
            <person name="Ettema T.J."/>
        </authorList>
    </citation>
    <scope>NUCLEOTIDE SEQUENCE</scope>
</reference>
<dbReference type="InterPro" id="IPR003018">
    <property type="entry name" value="GAF"/>
</dbReference>
<feature type="non-terminal residue" evidence="4">
    <location>
        <position position="1"/>
    </location>
</feature>
<dbReference type="Pfam" id="PF13185">
    <property type="entry name" value="GAF_2"/>
    <property type="match status" value="1"/>
</dbReference>
<evidence type="ECO:0000313" key="4">
    <source>
        <dbReference type="EMBL" id="KKM16506.1"/>
    </source>
</evidence>
<dbReference type="InterPro" id="IPR029016">
    <property type="entry name" value="GAF-like_dom_sf"/>
</dbReference>
<evidence type="ECO:0008006" key="5">
    <source>
        <dbReference type="Google" id="ProtNLM"/>
    </source>
</evidence>
<dbReference type="PROSITE" id="PS50113">
    <property type="entry name" value="PAC"/>
    <property type="match status" value="1"/>
</dbReference>
<feature type="domain" description="PAC" evidence="3">
    <location>
        <begin position="202"/>
        <end position="254"/>
    </location>
</feature>
<dbReference type="Pfam" id="PF08447">
    <property type="entry name" value="PAS_3"/>
    <property type="match status" value="1"/>
</dbReference>
<feature type="coiled-coil region" evidence="1">
    <location>
        <begin position="238"/>
        <end position="265"/>
    </location>
</feature>
<dbReference type="PANTHER" id="PTHR44757:SF2">
    <property type="entry name" value="BIOFILM ARCHITECTURE MAINTENANCE PROTEIN MBAA"/>
    <property type="match status" value="1"/>
</dbReference>
<dbReference type="PROSITE" id="PS50112">
    <property type="entry name" value="PAS"/>
    <property type="match status" value="3"/>
</dbReference>
<proteinExistence type="predicted"/>
<dbReference type="InterPro" id="IPR013655">
    <property type="entry name" value="PAS_fold_3"/>
</dbReference>
<dbReference type="CDD" id="cd00130">
    <property type="entry name" value="PAS"/>
    <property type="match status" value="3"/>
</dbReference>
<feature type="domain" description="PAS" evidence="2">
    <location>
        <begin position="129"/>
        <end position="199"/>
    </location>
</feature>
<accession>A0A0F9HML6</accession>
<dbReference type="SUPFAM" id="SSF55781">
    <property type="entry name" value="GAF domain-like"/>
    <property type="match status" value="1"/>
</dbReference>
<sequence length="1015" mass="115469">EHDLGERVKELTSLYNISRLLEDAEISTEQFFTRLLTFIPPAWQFPEITCARITYEEKIFNTENFQEAQWRQIAEFKENGKMVGTVEVIYLEEMPEFDEGPFLKEERNLINAIAEHLSIFIERKRSEKMNNRLAAIVDSSDDAIIGETLDGIITSWNTGAAKIYGYMAKEVIGKRINIIVPPDRQDEITQIIDKIKRRERVDHFETDRVTKDGAKIPVSLTISPIEDKQGNVLGASTIARDITERKKAEQQIKESEEKLRSIFNNANDAIFIHDLKGQFLEVNDAACKRLGYSKEDLLKLTPKDIDDPKFAKLVPERTQILLQERQTFFETVHISKKKKKIPVELSSTIITFDGKPAILSIARDITERKKAEKVISDLAKFPSENPNPVLRVTKESVIYTNKKGEILFNAKGGDKIPRLLEEAVYTALDMNTVNKVEIELNNHTYSLDITPIIEEGYANVYGLDITERKKAEKAIADLAKFPSENPNPVLRVTRESVIYTNKKGERLFNAKDGDKIPRLLEEEVYTALDMNTVNKVEFELNNHTYSLLITPIKEEGYANVYGMDITERKKAEKEIQQRNKEISALFEASRTILEYNDFDKSTRAIFGSCAKILGVTVGYIALLPSDQLENQKVFINPGGLEYTVEPNFPIPLRGIRSEVIQYKKTLYHNDIHNSDWAKFLPKGHISLKNVMVAPLIVKNEVQGLLGLANRDGDFNDDDARLATAFAELAAIALVNSNALENLEKSEQRYRNLSNILEQKVKERTLELAAIYEYTPTMLILLDKERRIQKANRSALEFGRHNEQEIIGLLSGEALRCANSLNDPRGCGFAQECQTCKFRNSLLDSFKTRKNCIDVEVKLPFIRNGKKKELNLLVSTIPLIIHDESLVLVNINDITSLKTAEQKLKKSEEKVLNLINNISDVLIEVSMDGIITFISPQIYNIVNYEPDEMMGQNLLNLSHPEEKGMLETRIRSAINSGDLIDINLRILHKKGFYVPISIRGTLVKTDDELKIFAVVS</sequence>
<feature type="domain" description="PAS" evidence="2">
    <location>
        <begin position="906"/>
        <end position="976"/>
    </location>
</feature>
<evidence type="ECO:0000259" key="3">
    <source>
        <dbReference type="PROSITE" id="PS50113"/>
    </source>
</evidence>
<dbReference type="InterPro" id="IPR000014">
    <property type="entry name" value="PAS"/>
</dbReference>
<dbReference type="Gene3D" id="3.30.450.40">
    <property type="match status" value="1"/>
</dbReference>
<gene>
    <name evidence="4" type="ORF">LCGC14_1685160</name>
</gene>
<dbReference type="SMART" id="SM00086">
    <property type="entry name" value="PAC"/>
    <property type="match status" value="2"/>
</dbReference>
<dbReference type="InterPro" id="IPR000700">
    <property type="entry name" value="PAS-assoc_C"/>
</dbReference>
<feature type="domain" description="PAS" evidence="2">
    <location>
        <begin position="255"/>
        <end position="298"/>
    </location>
</feature>
<name>A0A0F9HML6_9ZZZZ</name>
<dbReference type="InterPro" id="IPR035965">
    <property type="entry name" value="PAS-like_dom_sf"/>
</dbReference>
<organism evidence="4">
    <name type="scientific">marine sediment metagenome</name>
    <dbReference type="NCBI Taxonomy" id="412755"/>
    <lineage>
        <taxon>unclassified sequences</taxon>
        <taxon>metagenomes</taxon>
        <taxon>ecological metagenomes</taxon>
    </lineage>
</organism>
<dbReference type="Pfam" id="PF13426">
    <property type="entry name" value="PAS_9"/>
    <property type="match status" value="2"/>
</dbReference>
<dbReference type="SUPFAM" id="SSF55785">
    <property type="entry name" value="PYP-like sensor domain (PAS domain)"/>
    <property type="match status" value="3"/>
</dbReference>